<proteinExistence type="predicted"/>
<dbReference type="AlphaFoldDB" id="A0A0R3CEW6"/>
<dbReference type="InterPro" id="IPR036709">
    <property type="entry name" value="Autotransporte_beta_dom_sf"/>
</dbReference>
<dbReference type="EMBL" id="WQNF01000011">
    <property type="protein sequence ID" value="MVT66984.1"/>
    <property type="molecule type" value="Genomic_DNA"/>
</dbReference>
<comment type="caution">
    <text evidence="1">The sequence shown here is derived from an EMBL/GenBank/DDBJ whole genome shotgun (WGS) entry which is preliminary data.</text>
</comment>
<dbReference type="PANTHER" id="PTHR34001:SF3">
    <property type="entry name" value="BLL7405 PROTEIN"/>
    <property type="match status" value="1"/>
</dbReference>
<dbReference type="SUPFAM" id="SSF103515">
    <property type="entry name" value="Autotransporter"/>
    <property type="match status" value="1"/>
</dbReference>
<dbReference type="InterPro" id="IPR051692">
    <property type="entry name" value="OMP-like"/>
</dbReference>
<protein>
    <submittedName>
        <fullName evidence="1">Porin family protein</fullName>
    </submittedName>
</protein>
<accession>A0A0R3CEW6</accession>
<gene>
    <name evidence="1" type="ORF">GPL21_17940</name>
</gene>
<evidence type="ECO:0000313" key="1">
    <source>
        <dbReference type="EMBL" id="MVT66984.1"/>
    </source>
</evidence>
<sequence length="263" mass="27869">MKKILLALTAVAAMTASASAADLAARPYTKAPAPVPVAPSWTGFYIFGGGGGGVWDADTGVQSTVTGAPILGFNQRQGGDGWYGTVGAGYDWQTANSWVIGVFADGQFGSLKGTIQDQGPFVAGNIKNDYSWAAGARLGYLIAPNVLSYVNAGYSSSHWKGTTLFNTASALPSGLHTNDFDRGGWFVGGGVENNLNIFGITAPGWFMKTEYRAAYYDNKNISELVDGTNISNGRDITFKPLVQTISTSLVYRFNWTGPVVAKY</sequence>
<dbReference type="Proteomes" id="UP000436468">
    <property type="component" value="Unassembled WGS sequence"/>
</dbReference>
<keyword evidence="2" id="KW-1185">Reference proteome</keyword>
<reference evidence="1 2" key="1">
    <citation type="submission" date="2019-12" db="EMBL/GenBank/DDBJ databases">
        <title>Draft genome sequences Bradyrhizobium cajani AMBPC1010, Bradyrhizobium pachyrhizi AMBPC1040 and Bradyrhizobium yuanmingense ALSPC3051, three plant growth promoting strains isolated from nodules of Cajanus cajan L. in Dominican Republic.</title>
        <authorList>
            <person name="Flores-Felix J.D."/>
            <person name="Araujo J."/>
            <person name="Diaz-Alcantara C."/>
            <person name="Gonzalez-Andres F."/>
            <person name="Velazquez E."/>
        </authorList>
    </citation>
    <scope>NUCLEOTIDE SEQUENCE [LARGE SCALE GENOMIC DNA]</scope>
    <source>
        <strain evidence="1 2">1040</strain>
    </source>
</reference>
<evidence type="ECO:0000313" key="2">
    <source>
        <dbReference type="Proteomes" id="UP000436468"/>
    </source>
</evidence>
<organism evidence="1 2">
    <name type="scientific">Bradyrhizobium pachyrhizi</name>
    <dbReference type="NCBI Taxonomy" id="280333"/>
    <lineage>
        <taxon>Bacteria</taxon>
        <taxon>Pseudomonadati</taxon>
        <taxon>Pseudomonadota</taxon>
        <taxon>Alphaproteobacteria</taxon>
        <taxon>Hyphomicrobiales</taxon>
        <taxon>Nitrobacteraceae</taxon>
        <taxon>Bradyrhizobium</taxon>
    </lineage>
</organism>
<dbReference type="RefSeq" id="WP_028332202.1">
    <property type="nucleotide sequence ID" value="NZ_CP121667.1"/>
</dbReference>
<name>A0A0R3CEW6_9BRAD</name>
<dbReference type="PANTHER" id="PTHR34001">
    <property type="entry name" value="BLL7405 PROTEIN"/>
    <property type="match status" value="1"/>
</dbReference>